<keyword evidence="1" id="KW-0732">Signal</keyword>
<dbReference type="EMBL" id="GHWJ01008141">
    <property type="protein sequence ID" value="NOV40878.1"/>
    <property type="molecule type" value="Transcribed_RNA"/>
</dbReference>
<proteinExistence type="predicted"/>
<protein>
    <recommendedName>
        <fullName evidence="3">Lipocalin</fullName>
    </recommendedName>
</protein>
<evidence type="ECO:0000256" key="1">
    <source>
        <dbReference type="SAM" id="SignalP"/>
    </source>
</evidence>
<evidence type="ECO:0000313" key="2">
    <source>
        <dbReference type="EMBL" id="NOV40878.1"/>
    </source>
</evidence>
<feature type="signal peptide" evidence="1">
    <location>
        <begin position="1"/>
        <end position="15"/>
    </location>
</feature>
<accession>A0A6M2D6A2</accession>
<name>A0A6M2D6A2_RHIMP</name>
<sequence length="190" mass="21854">MFVLILPFLVHLAYGGSSQPELPSNLTNATWRDLLDFLKTQEEIWLKAQKSHQQDTDCTRWIHFYTKNYTYEFQELSRKGGLGSRKTIGYKKFANLKNNTQQPVMEINYHGPSPPPAVKLTLLLWLPNEKCSIFNSTKGGYEERVWKSHLKNSTMCDKIYKALTHGSSIPIYKPSCLNPNYLCVGVPTYC</sequence>
<dbReference type="AlphaFoldDB" id="A0A6M2D6A2"/>
<feature type="chain" id="PRO_5026795825" description="Lipocalin" evidence="1">
    <location>
        <begin position="16"/>
        <end position="190"/>
    </location>
</feature>
<organism evidence="2">
    <name type="scientific">Rhipicephalus microplus</name>
    <name type="common">Cattle tick</name>
    <name type="synonym">Boophilus microplus</name>
    <dbReference type="NCBI Taxonomy" id="6941"/>
    <lineage>
        <taxon>Eukaryota</taxon>
        <taxon>Metazoa</taxon>
        <taxon>Ecdysozoa</taxon>
        <taxon>Arthropoda</taxon>
        <taxon>Chelicerata</taxon>
        <taxon>Arachnida</taxon>
        <taxon>Acari</taxon>
        <taxon>Parasitiformes</taxon>
        <taxon>Ixodida</taxon>
        <taxon>Ixodoidea</taxon>
        <taxon>Ixodidae</taxon>
        <taxon>Rhipicephalinae</taxon>
        <taxon>Rhipicephalus</taxon>
        <taxon>Boophilus</taxon>
    </lineage>
</organism>
<reference evidence="2" key="1">
    <citation type="submission" date="2019-09" db="EMBL/GenBank/DDBJ databases">
        <title>Organ-specific transcriptomic study of the physiology of the cattle tick, Rhipicephalus microplus.</title>
        <authorList>
            <person name="Tirloni L."/>
            <person name="Braz G."/>
            <person name="Gandara A.C.P."/>
            <person name="Sabadin G.A."/>
            <person name="da Silva R.M."/>
            <person name="Guizzo M.G."/>
            <person name="Machado J.A."/>
            <person name="Costa E.P."/>
            <person name="Gomes H.F."/>
            <person name="Moraes J."/>
            <person name="Mota M.B.S."/>
            <person name="Mesquita R.D."/>
            <person name="Alvarenga P.H."/>
            <person name="Alves F."/>
            <person name="Seixas A."/>
            <person name="da Fonseca R.N."/>
            <person name="Fogaca A."/>
            <person name="Logullo C."/>
            <person name="Tanaka A."/>
            <person name="Daffre S."/>
            <person name="Termignoni C."/>
            <person name="Vaz I.S.Jr."/>
            <person name="Oliveira P.L."/>
            <person name="Ribeiro J.M."/>
        </authorList>
    </citation>
    <scope>NUCLEOTIDE SEQUENCE</scope>
    <source>
        <strain evidence="2">Porto Alegre</strain>
    </source>
</reference>
<evidence type="ECO:0008006" key="3">
    <source>
        <dbReference type="Google" id="ProtNLM"/>
    </source>
</evidence>